<feature type="region of interest" description="Disordered" evidence="1">
    <location>
        <begin position="115"/>
        <end position="144"/>
    </location>
</feature>
<feature type="compositionally biased region" description="Basic and acidic residues" evidence="1">
    <location>
        <begin position="131"/>
        <end position="144"/>
    </location>
</feature>
<dbReference type="AlphaFoldDB" id="A0A1E5R7F9"/>
<evidence type="ECO:0000313" key="4">
    <source>
        <dbReference type="Proteomes" id="UP000095605"/>
    </source>
</evidence>
<dbReference type="InterPro" id="IPR038291">
    <property type="entry name" value="SAP30_C_sf"/>
</dbReference>
<evidence type="ECO:0000313" key="3">
    <source>
        <dbReference type="EMBL" id="OEJ82473.1"/>
    </source>
</evidence>
<dbReference type="EMBL" id="LPNL01000008">
    <property type="protein sequence ID" value="OEJ82473.1"/>
    <property type="molecule type" value="Genomic_DNA"/>
</dbReference>
<proteinExistence type="predicted"/>
<keyword evidence="4" id="KW-1185">Reference proteome</keyword>
<accession>A0A1E5R7F9</accession>
<evidence type="ECO:0000256" key="1">
    <source>
        <dbReference type="SAM" id="MobiDB-lite"/>
    </source>
</evidence>
<organism evidence="3 4">
    <name type="scientific">Hanseniaspora opuntiae</name>
    <dbReference type="NCBI Taxonomy" id="211096"/>
    <lineage>
        <taxon>Eukaryota</taxon>
        <taxon>Fungi</taxon>
        <taxon>Dikarya</taxon>
        <taxon>Ascomycota</taxon>
        <taxon>Saccharomycotina</taxon>
        <taxon>Saccharomycetes</taxon>
        <taxon>Saccharomycodales</taxon>
        <taxon>Saccharomycodaceae</taxon>
        <taxon>Hanseniaspora</taxon>
    </lineage>
</organism>
<name>A0A1E5R7F9_9ASCO</name>
<comment type="caution">
    <text evidence="3">The sequence shown here is derived from an EMBL/GenBank/DDBJ whole genome shotgun (WGS) entry which is preliminary data.</text>
</comment>
<dbReference type="Proteomes" id="UP000095605">
    <property type="component" value="Unassembled WGS sequence"/>
</dbReference>
<gene>
    <name evidence="3" type="ORF">AWRI3578_g3449</name>
</gene>
<protein>
    <recommendedName>
        <fullName evidence="2">Histone deacetylase complex subunit SAP30 Sin3 binding domain-containing protein</fullName>
    </recommendedName>
</protein>
<reference evidence="4" key="1">
    <citation type="journal article" date="2016" name="Genome Announc.">
        <title>Genome sequences of three species of Hanseniaspora isolated from spontaneous wine fermentations.</title>
        <authorList>
            <person name="Sternes P.R."/>
            <person name="Lee D."/>
            <person name="Kutyna D.R."/>
            <person name="Borneman A.R."/>
        </authorList>
    </citation>
    <scope>NUCLEOTIDE SEQUENCE [LARGE SCALE GENOMIC DNA]</scope>
    <source>
        <strain evidence="4">AWRI3578</strain>
    </source>
</reference>
<dbReference type="InterPro" id="IPR025718">
    <property type="entry name" value="SAP30_Sin3-bd"/>
</dbReference>
<dbReference type="Gene3D" id="6.10.160.20">
    <property type="match status" value="1"/>
</dbReference>
<dbReference type="OrthoDB" id="3973244at2759"/>
<sequence>MSDNSSTTNSAEQERDRYYIDLAKRHVHDNSQYNKVWKKYATPNNNYQIKFDDLIENDSFLRKYKDKYKLNNLQDNYTFNGELLQTPLGTKTQSYKKNNKSKITLKKVDASSINEDDVKTENQETVANSGEESKEHSQQPKFQTLKEKERNRLLIVQENLDNTVINGNRTSKMTLVEEVTKHFKNELQVKEAETLSQFIYKVKKDNKKFKLEF</sequence>
<dbReference type="Pfam" id="PF13867">
    <property type="entry name" value="SAP30_Sin3_bdg"/>
    <property type="match status" value="1"/>
</dbReference>
<evidence type="ECO:0000259" key="2">
    <source>
        <dbReference type="Pfam" id="PF13867"/>
    </source>
</evidence>
<feature type="domain" description="Histone deacetylase complex subunit SAP30 Sin3 binding" evidence="2">
    <location>
        <begin position="169"/>
        <end position="203"/>
    </location>
</feature>